<accession>A0A2N9MA46</accession>
<dbReference type="AlphaFoldDB" id="A0A2N9MA46"/>
<proteinExistence type="predicted"/>
<dbReference type="InterPro" id="IPR001509">
    <property type="entry name" value="Epimerase_deHydtase"/>
</dbReference>
<dbReference type="Pfam" id="PF01370">
    <property type="entry name" value="Epimerase"/>
    <property type="match status" value="1"/>
</dbReference>
<evidence type="ECO:0000313" key="2">
    <source>
        <dbReference type="EMBL" id="SPE32323.1"/>
    </source>
</evidence>
<protein>
    <submittedName>
        <fullName evidence="2">NAD-dependent epimerase/dehydratase</fullName>
    </submittedName>
</protein>
<evidence type="ECO:0000313" key="3">
    <source>
        <dbReference type="Proteomes" id="UP000239735"/>
    </source>
</evidence>
<dbReference type="Gene3D" id="3.40.50.720">
    <property type="entry name" value="NAD(P)-binding Rossmann-like Domain"/>
    <property type="match status" value="1"/>
</dbReference>
<dbReference type="Proteomes" id="UP000239735">
    <property type="component" value="Unassembled WGS sequence"/>
</dbReference>
<organism evidence="2 3">
    <name type="scientific">Candidatus Sulfuritelmatomonas gaucii</name>
    <dbReference type="NCBI Taxonomy" id="2043161"/>
    <lineage>
        <taxon>Bacteria</taxon>
        <taxon>Pseudomonadati</taxon>
        <taxon>Acidobacteriota</taxon>
        <taxon>Terriglobia</taxon>
        <taxon>Terriglobales</taxon>
        <taxon>Acidobacteriaceae</taxon>
        <taxon>Candidatus Sulfuritelmatomonas</taxon>
    </lineage>
</organism>
<dbReference type="InterPro" id="IPR050177">
    <property type="entry name" value="Lipid_A_modif_metabolic_enz"/>
</dbReference>
<dbReference type="InterPro" id="IPR036291">
    <property type="entry name" value="NAD(P)-bd_dom_sf"/>
</dbReference>
<evidence type="ECO:0000259" key="1">
    <source>
        <dbReference type="Pfam" id="PF01370"/>
    </source>
</evidence>
<dbReference type="EMBL" id="OKRB01000160">
    <property type="protein sequence ID" value="SPE32323.1"/>
    <property type="molecule type" value="Genomic_DNA"/>
</dbReference>
<reference evidence="3" key="1">
    <citation type="submission" date="2018-02" db="EMBL/GenBank/DDBJ databases">
        <authorList>
            <person name="Hausmann B."/>
        </authorList>
    </citation>
    <scope>NUCLEOTIDE SEQUENCE [LARGE SCALE GENOMIC DNA]</scope>
    <source>
        <strain evidence="3">Peat soil MAG SbA5</strain>
    </source>
</reference>
<sequence length="371" mass="40552">MHSCCHTTLSMGNTNSLTGSLQAAIELLKQDAADALRGVSFETLRGSKVLVTGASGFVGSHLLTTLLKMQKELNGDLSIYAAVRRQAPPWLASICAEGLVTFYEGDLSQAAFLSSLPTADVVIHAATYGQPGRLADNSDLTLKLNTLSTFYLLDRLRPGDRFLFLSSSEVYGGLTDPPFHEEQIGTTNTTHPRACYIEGKRCGEAICSAYRTKGIDAKAVRLCHAYGPGTRSDDQRAMNSFIEMALREKRITLLDAGLARRSYCYISDAGAMLWRILLMGKDALYNVGGDYRTTIAELAQRIGAIMDAVVVKPQDDRRSMPGASYEVEVSIARYENEFGGLKSVDPNEGLRRTVAWHEAIRQIATEPQGRL</sequence>
<name>A0A2N9MA46_9BACT</name>
<feature type="domain" description="NAD-dependent epimerase/dehydratase" evidence="1">
    <location>
        <begin position="49"/>
        <end position="288"/>
    </location>
</feature>
<dbReference type="PANTHER" id="PTHR43245">
    <property type="entry name" value="BIFUNCTIONAL POLYMYXIN RESISTANCE PROTEIN ARNA"/>
    <property type="match status" value="1"/>
</dbReference>
<dbReference type="SUPFAM" id="SSF51735">
    <property type="entry name" value="NAD(P)-binding Rossmann-fold domains"/>
    <property type="match status" value="1"/>
</dbReference>
<gene>
    <name evidence="2" type="ORF">SBA5_970048</name>
</gene>